<dbReference type="InterPro" id="IPR009057">
    <property type="entry name" value="Homeodomain-like_sf"/>
</dbReference>
<sequence>MDYLIKINQSKSEFTPSDKKIARYIINHPKEIVNSNTSKLAEVIDTSQSAIVRFVKKIGYRGYVDLKVDIAKSLEADNDILKDEVIAESDDIDHIIEKTKNNVLTAVDKTYTLLDVDTLENVVNKINKNNSIYLAGVGSSGLVCEDLLYKLQRAGKIAFYQQDPHTNMALLTNIKNEDVLICISYSGTTKEILLSVDYAKKVGATVISITKSANNILARASDEVLLIPAIEKEMRFGAVSSRFSSQIITDILYYGYVANNMDQVLDNMKVSKELTNKLKDR</sequence>
<evidence type="ECO:0000259" key="5">
    <source>
        <dbReference type="PROSITE" id="PS51464"/>
    </source>
</evidence>
<dbReference type="GO" id="GO:0097367">
    <property type="term" value="F:carbohydrate derivative binding"/>
    <property type="evidence" value="ECO:0007669"/>
    <property type="project" value="InterPro"/>
</dbReference>
<evidence type="ECO:0000313" key="6">
    <source>
        <dbReference type="EMBL" id="PKZ17361.1"/>
    </source>
</evidence>
<dbReference type="InterPro" id="IPR001347">
    <property type="entry name" value="SIS_dom"/>
</dbReference>
<dbReference type="InterPro" id="IPR046348">
    <property type="entry name" value="SIS_dom_sf"/>
</dbReference>
<name>A0A2I1MB51_9FIRM</name>
<dbReference type="AlphaFoldDB" id="A0A2I1MB51"/>
<dbReference type="Proteomes" id="UP000234335">
    <property type="component" value="Unassembled WGS sequence"/>
</dbReference>
<dbReference type="RefSeq" id="WP_101539522.1">
    <property type="nucleotide sequence ID" value="NZ_JBHWQV010000016.1"/>
</dbReference>
<dbReference type="PROSITE" id="PS51071">
    <property type="entry name" value="HTH_RPIR"/>
    <property type="match status" value="1"/>
</dbReference>
<dbReference type="PANTHER" id="PTHR30514">
    <property type="entry name" value="GLUCOKINASE"/>
    <property type="match status" value="1"/>
</dbReference>
<dbReference type="PROSITE" id="PS51464">
    <property type="entry name" value="SIS"/>
    <property type="match status" value="1"/>
</dbReference>
<keyword evidence="3" id="KW-0804">Transcription</keyword>
<gene>
    <name evidence="6" type="ORF">CYJ34_01255</name>
</gene>
<dbReference type="CDD" id="cd05013">
    <property type="entry name" value="SIS_RpiR"/>
    <property type="match status" value="1"/>
</dbReference>
<dbReference type="EMBL" id="PKGS01000001">
    <property type="protein sequence ID" value="PKZ17361.1"/>
    <property type="molecule type" value="Genomic_DNA"/>
</dbReference>
<accession>A0A2I1MB51</accession>
<proteinExistence type="predicted"/>
<protein>
    <submittedName>
        <fullName evidence="6">MurR/RpiR family transcriptional regulator</fullName>
    </submittedName>
</protein>
<evidence type="ECO:0000259" key="4">
    <source>
        <dbReference type="PROSITE" id="PS51071"/>
    </source>
</evidence>
<dbReference type="GO" id="GO:1901135">
    <property type="term" value="P:carbohydrate derivative metabolic process"/>
    <property type="evidence" value="ECO:0007669"/>
    <property type="project" value="InterPro"/>
</dbReference>
<feature type="domain" description="HTH rpiR-type" evidence="4">
    <location>
        <begin position="1"/>
        <end position="77"/>
    </location>
</feature>
<dbReference type="Pfam" id="PF01380">
    <property type="entry name" value="SIS"/>
    <property type="match status" value="1"/>
</dbReference>
<evidence type="ECO:0000313" key="7">
    <source>
        <dbReference type="Proteomes" id="UP000234335"/>
    </source>
</evidence>
<dbReference type="Gene3D" id="3.40.50.10490">
    <property type="entry name" value="Glucose-6-phosphate isomerase like protein, domain 1"/>
    <property type="match status" value="1"/>
</dbReference>
<dbReference type="InterPro" id="IPR036388">
    <property type="entry name" value="WH-like_DNA-bd_sf"/>
</dbReference>
<dbReference type="Pfam" id="PF01418">
    <property type="entry name" value="HTH_6"/>
    <property type="match status" value="1"/>
</dbReference>
<dbReference type="InterPro" id="IPR000281">
    <property type="entry name" value="HTH_RpiR"/>
</dbReference>
<reference evidence="6 7" key="1">
    <citation type="submission" date="2017-12" db="EMBL/GenBank/DDBJ databases">
        <title>Phylogenetic diversity of female urinary microbiome.</title>
        <authorList>
            <person name="Thomas-White K."/>
            <person name="Wolfe A.J."/>
        </authorList>
    </citation>
    <scope>NUCLEOTIDE SEQUENCE [LARGE SCALE GENOMIC DNA]</scope>
    <source>
        <strain evidence="6 7">UMB0119</strain>
    </source>
</reference>
<dbReference type="SUPFAM" id="SSF53697">
    <property type="entry name" value="SIS domain"/>
    <property type="match status" value="1"/>
</dbReference>
<comment type="caution">
    <text evidence="6">The sequence shown here is derived from an EMBL/GenBank/DDBJ whole genome shotgun (WGS) entry which is preliminary data.</text>
</comment>
<dbReference type="SUPFAM" id="SSF46689">
    <property type="entry name" value="Homeodomain-like"/>
    <property type="match status" value="1"/>
</dbReference>
<dbReference type="InterPro" id="IPR035472">
    <property type="entry name" value="RpiR-like_SIS"/>
</dbReference>
<evidence type="ECO:0000256" key="2">
    <source>
        <dbReference type="ARBA" id="ARBA00023125"/>
    </source>
</evidence>
<dbReference type="PANTHER" id="PTHR30514:SF1">
    <property type="entry name" value="HTH-TYPE TRANSCRIPTIONAL REGULATOR HEXR-RELATED"/>
    <property type="match status" value="1"/>
</dbReference>
<feature type="domain" description="SIS" evidence="5">
    <location>
        <begin position="122"/>
        <end position="280"/>
    </location>
</feature>
<organism evidence="6 7">
    <name type="scientific">Anaerococcus octavius</name>
    <dbReference type="NCBI Taxonomy" id="54007"/>
    <lineage>
        <taxon>Bacteria</taxon>
        <taxon>Bacillati</taxon>
        <taxon>Bacillota</taxon>
        <taxon>Tissierellia</taxon>
        <taxon>Tissierellales</taxon>
        <taxon>Peptoniphilaceae</taxon>
        <taxon>Anaerococcus</taxon>
    </lineage>
</organism>
<keyword evidence="1" id="KW-0805">Transcription regulation</keyword>
<evidence type="ECO:0000256" key="3">
    <source>
        <dbReference type="ARBA" id="ARBA00023163"/>
    </source>
</evidence>
<dbReference type="InterPro" id="IPR047640">
    <property type="entry name" value="RpiR-like"/>
</dbReference>
<evidence type="ECO:0000256" key="1">
    <source>
        <dbReference type="ARBA" id="ARBA00023015"/>
    </source>
</evidence>
<keyword evidence="7" id="KW-1185">Reference proteome</keyword>
<dbReference type="Gene3D" id="1.10.10.10">
    <property type="entry name" value="Winged helix-like DNA-binding domain superfamily/Winged helix DNA-binding domain"/>
    <property type="match status" value="1"/>
</dbReference>
<dbReference type="GO" id="GO:0003700">
    <property type="term" value="F:DNA-binding transcription factor activity"/>
    <property type="evidence" value="ECO:0007669"/>
    <property type="project" value="InterPro"/>
</dbReference>
<keyword evidence="2" id="KW-0238">DNA-binding</keyword>
<dbReference type="GO" id="GO:0003677">
    <property type="term" value="F:DNA binding"/>
    <property type="evidence" value="ECO:0007669"/>
    <property type="project" value="UniProtKB-KW"/>
</dbReference>